<keyword evidence="4" id="KW-0720">Serine protease</keyword>
<dbReference type="InterPro" id="IPR023302">
    <property type="entry name" value="Pept_S9A_N"/>
</dbReference>
<dbReference type="Pfam" id="PF00326">
    <property type="entry name" value="Peptidase_S9"/>
    <property type="match status" value="1"/>
</dbReference>
<evidence type="ECO:0000256" key="3">
    <source>
        <dbReference type="ARBA" id="ARBA00022801"/>
    </source>
</evidence>
<dbReference type="AlphaFoldDB" id="A0A2S9YWY5"/>
<proteinExistence type="inferred from homology"/>
<sequence length="705" mass="78818">MVSAPPVPPCRPTSRELFGQTLVDDYAWLRDRDDPAVRAHLEAERDHAEAVLDRRTGDLRARLYRELRGRIKEDERSVPAKDGPWLYYSRTELGDEYPRHCRRPHEPNVSLDQVEPHEQVYLDENALAEDHDYFDLAALAISPSHRLCAYIVDLDGDEIYTVQIQDLDAGAALPDTLVGCGRALAWGDDGVLFYTRLDSAHRPFQVWRHALGASQADDVCVHEELDPKFFASVYRTRSDAYVAISLDSQVTSEMWLIPTSTPTAAAQLVAARREGVEYGLAHRGDQLFVLSNEGAHNFAIELRALPGHDGESRVLVAHRDQVLLEDIDVFAGHLVIWERHEGLQRIRVVPLDPMPARAGDDDAPAPGEHLIEFPDPTYCVWGDSNPEFEATTLRFGYTSLTTPASIYDYDLLTRDRALRKREQVVGGHDPNCYRSARIWAHTGDGERVPISLVWRPPTEPAPGDAARSPRPTVLEGYGAYGLTMDPSFSSARLSLLDRGVIWAIAHVRGGGELGRRWYDAGKLADKHNSFDDFIACAEHLIDQAWTTPAQLVATGGSAGGLLVGAVANARPELFTAILADVPFVDVLNTMLDPSLPLSLVERDEWGDPTTPEGFAWIHAYAPYENVRAQAYPAMFVLAGWNDPRVGYWESAKWVARLRDRKTDDHQILLWTNMDAGHAGPSGRFEYLHELALEYAFLIDHLELPR</sequence>
<dbReference type="InterPro" id="IPR002470">
    <property type="entry name" value="Peptidase_S9A"/>
</dbReference>
<keyword evidence="2 7" id="KW-0645">Protease</keyword>
<dbReference type="Pfam" id="PF02897">
    <property type="entry name" value="Peptidase_S9_N"/>
    <property type="match status" value="1"/>
</dbReference>
<evidence type="ECO:0000259" key="6">
    <source>
        <dbReference type="Pfam" id="PF02897"/>
    </source>
</evidence>
<name>A0A2S9YWY5_9BACT</name>
<protein>
    <submittedName>
        <fullName evidence="7">Protease 2</fullName>
        <ecNumber evidence="7">3.4.21.83</ecNumber>
    </submittedName>
</protein>
<dbReference type="Gene3D" id="3.40.50.1820">
    <property type="entry name" value="alpha/beta hydrolase"/>
    <property type="match status" value="1"/>
</dbReference>
<evidence type="ECO:0000256" key="1">
    <source>
        <dbReference type="ARBA" id="ARBA00005228"/>
    </source>
</evidence>
<dbReference type="SUPFAM" id="SSF50993">
    <property type="entry name" value="Peptidase/esterase 'gauge' domain"/>
    <property type="match status" value="1"/>
</dbReference>
<dbReference type="OrthoDB" id="9801421at2"/>
<dbReference type="EC" id="3.4.21.83" evidence="7"/>
<dbReference type="Proteomes" id="UP000238823">
    <property type="component" value="Unassembled WGS sequence"/>
</dbReference>
<evidence type="ECO:0000259" key="5">
    <source>
        <dbReference type="Pfam" id="PF00326"/>
    </source>
</evidence>
<comment type="similarity">
    <text evidence="1">Belongs to the peptidase S9A family.</text>
</comment>
<dbReference type="RefSeq" id="WP_106087731.1">
    <property type="nucleotide sequence ID" value="NZ_PVNL01000015.1"/>
</dbReference>
<dbReference type="PRINTS" id="PR00862">
    <property type="entry name" value="PROLIGOPTASE"/>
</dbReference>
<dbReference type="GO" id="GO:0004252">
    <property type="term" value="F:serine-type endopeptidase activity"/>
    <property type="evidence" value="ECO:0007669"/>
    <property type="project" value="UniProtKB-EC"/>
</dbReference>
<dbReference type="Gene3D" id="2.130.10.120">
    <property type="entry name" value="Prolyl oligopeptidase, N-terminal domain"/>
    <property type="match status" value="1"/>
</dbReference>
<keyword evidence="3 7" id="KW-0378">Hydrolase</keyword>
<accession>A0A2S9YWY5</accession>
<evidence type="ECO:0000313" key="8">
    <source>
        <dbReference type="Proteomes" id="UP000238823"/>
    </source>
</evidence>
<dbReference type="SUPFAM" id="SSF53474">
    <property type="entry name" value="alpha/beta-Hydrolases"/>
    <property type="match status" value="1"/>
</dbReference>
<evidence type="ECO:0000313" key="7">
    <source>
        <dbReference type="EMBL" id="PRQ09594.1"/>
    </source>
</evidence>
<dbReference type="EMBL" id="PVNL01000015">
    <property type="protein sequence ID" value="PRQ09594.1"/>
    <property type="molecule type" value="Genomic_DNA"/>
</dbReference>
<feature type="domain" description="Peptidase S9A N-terminal" evidence="6">
    <location>
        <begin position="11"/>
        <end position="420"/>
    </location>
</feature>
<evidence type="ECO:0000256" key="4">
    <source>
        <dbReference type="ARBA" id="ARBA00022825"/>
    </source>
</evidence>
<feature type="domain" description="Peptidase S9 prolyl oligopeptidase catalytic" evidence="5">
    <location>
        <begin position="486"/>
        <end position="701"/>
    </location>
</feature>
<dbReference type="InterPro" id="IPR051543">
    <property type="entry name" value="Serine_Peptidase_S9A"/>
</dbReference>
<dbReference type="PANTHER" id="PTHR11757:SF19">
    <property type="entry name" value="PROLYL ENDOPEPTIDASE-LIKE"/>
    <property type="match status" value="1"/>
</dbReference>
<evidence type="ECO:0000256" key="2">
    <source>
        <dbReference type="ARBA" id="ARBA00022670"/>
    </source>
</evidence>
<comment type="caution">
    <text evidence="7">The sequence shown here is derived from an EMBL/GenBank/DDBJ whole genome shotgun (WGS) entry which is preliminary data.</text>
</comment>
<organism evidence="7 8">
    <name type="scientific">Enhygromyxa salina</name>
    <dbReference type="NCBI Taxonomy" id="215803"/>
    <lineage>
        <taxon>Bacteria</taxon>
        <taxon>Pseudomonadati</taxon>
        <taxon>Myxococcota</taxon>
        <taxon>Polyangia</taxon>
        <taxon>Nannocystales</taxon>
        <taxon>Nannocystaceae</taxon>
        <taxon>Enhygromyxa</taxon>
    </lineage>
</organism>
<dbReference type="PANTHER" id="PTHR11757">
    <property type="entry name" value="PROTEASE FAMILY S9A OLIGOPEPTIDASE"/>
    <property type="match status" value="1"/>
</dbReference>
<dbReference type="InterPro" id="IPR029058">
    <property type="entry name" value="AB_hydrolase_fold"/>
</dbReference>
<dbReference type="GO" id="GO:0006508">
    <property type="term" value="P:proteolysis"/>
    <property type="evidence" value="ECO:0007669"/>
    <property type="project" value="UniProtKB-KW"/>
</dbReference>
<gene>
    <name evidence="7" type="primary">ptrB_1</name>
    <name evidence="7" type="ORF">ENSA7_06520</name>
</gene>
<dbReference type="InterPro" id="IPR001375">
    <property type="entry name" value="Peptidase_S9_cat"/>
</dbReference>
<reference evidence="7 8" key="1">
    <citation type="submission" date="2018-03" db="EMBL/GenBank/DDBJ databases">
        <title>Draft Genome Sequences of the Obligatory Marine Myxobacteria Enhygromyxa salina SWB007.</title>
        <authorList>
            <person name="Poehlein A."/>
            <person name="Moghaddam J.A."/>
            <person name="Harms H."/>
            <person name="Alanjari M."/>
            <person name="Koenig G.M."/>
            <person name="Daniel R."/>
            <person name="Schaeberle T.F."/>
        </authorList>
    </citation>
    <scope>NUCLEOTIDE SEQUENCE [LARGE SCALE GENOMIC DNA]</scope>
    <source>
        <strain evidence="7 8">SWB007</strain>
    </source>
</reference>